<evidence type="ECO:0000259" key="2">
    <source>
        <dbReference type="Pfam" id="PF02399"/>
    </source>
</evidence>
<dbReference type="InterPro" id="IPR003450">
    <property type="entry name" value="Replication_origin-bd"/>
</dbReference>
<dbReference type="Gene3D" id="3.40.50.300">
    <property type="entry name" value="P-loop containing nucleotide triphosphate hydrolases"/>
    <property type="match status" value="1"/>
</dbReference>
<dbReference type="RefSeq" id="WP_006122366.1">
    <property type="nucleotide sequence ID" value="NZ_AHIE01000047.1"/>
</dbReference>
<sequence>MTLKDFYQSEFGSDPYALMRAGELELQAIAAQAGINWSATASLVILHQTGGPESRFSKYSRAKTQALNKSDKGKVDFFSRLEEKDGLSVPFINFVRKGPGAGQWSGYSFLWQLFNDYRARIGTTVPDPVAEERRLAERQQKLDKAKEERDTLLAAAAEQQKLEAVRVMEAYNAVKAAFDAAPLEDGTHPYAVTKQIADVFAHCNVRRVTMRDRGPTSQPTEFMAIPLAHLNGPLAGKVAGWQRIFANGKKFQTEAIEGVSFSGACHIIGTLVDAKRIGVAEGFASAASAYLADPERFDAVIMAVSANNMKHIVDQLIGLESAAEIVCLLDNDRKAPGEGNTGMRTGVEILQAYPDHNIRCQFPTFDGPTGNDFNDLFVQAGKKETARQLKATENRLAMPGNLFDSALLKLSFADTRQPSFEKLAFECVDTGMLSCPAVIPFEHLKTLIQRELASLNAPEQTCINVASRLDWKYRVKKQQAQSPRSFSRDITDPAKRPAHVTYTRLQDTKISKKILAMVQKRAVTGPVILRAPMGSGKTKEMLRPLMQAAFRAFVMANRVALMSSMHDVMQLSDDSSSTADAGIFYYRDDLNGIPPETINKLTICINSIIKDKWQPLVHNHDFVGLDEATQCLRAILVGKAMERQVAVFNHLVDAFARTDGTALMADADANDSLITFLELVMKRRQALGIPGWSHIHVIDLSTDDLFVPDDGSAPHKRRVVHTDRDRLFLEITRAVKADEKVLVATDSKAFGSGIYEHLRETFPDKKFLYVSQDTKQLPDVEAFTDKPNNQAVHYDGLIYSPAISSGVSIEVKHFTRHFGLFCGQIVPSDAIQMLRRDRKAHTFMLGIEQQPGRKETSVDERRGAYADATIYTDNVLGNVSDVQFDKSTGRVSFGLDDSDFADMQIHLAAQEAASRNDFRNNLLLILEADGYLVERLASDESASEAGKAMRCEARDRVWEQTVLIHMEAETPTEEERDALLEVEYLDVVQQAQLARYEIENELMLPVTPMSLEFLLDGGRKKLSLLELMRMDEASAAAIDLHQKLKNFSYSFRRAGRVQYVNVLAHTRAEADEKFQRLQPLVISPKVRWQRLVEVPNRINALYHRNALRLYFEKCGINIETGEGYATRDAQKDALQAVVEMVSVRSFNTTLRFGGYLGRNGANKRPDVVFKDICGALGWNVENDRLGARGARVMLVEADSFDFMESLHTARVKAGKSFYSLKTEAEEMPEDDDPDRLLVFRDNERSGSHDCDPITASEHLPERGAAGAVERALANTPVPFAWVCSELSMAEMAELASMPASLTRSTLAGMYLAERIGSLTPAEHAALKRLTAS</sequence>
<feature type="coiled-coil region" evidence="1">
    <location>
        <begin position="135"/>
        <end position="162"/>
    </location>
</feature>
<dbReference type="KEGG" id="pstw:DSJ_26420"/>
<evidence type="ECO:0000313" key="3">
    <source>
        <dbReference type="EMBL" id="ARF52747.1"/>
    </source>
</evidence>
<dbReference type="GO" id="GO:0003688">
    <property type="term" value="F:DNA replication origin binding"/>
    <property type="evidence" value="ECO:0007669"/>
    <property type="project" value="InterPro"/>
</dbReference>
<dbReference type="Proteomes" id="UP000192380">
    <property type="component" value="Plasmid ppDSJ01"/>
</dbReference>
<gene>
    <name evidence="4" type="ORF">CKS_5562</name>
    <name evidence="3" type="ORF">DSJ_26420</name>
</gene>
<evidence type="ECO:0000313" key="6">
    <source>
        <dbReference type="Proteomes" id="UP000192380"/>
    </source>
</evidence>
<reference evidence="4" key="2">
    <citation type="submission" date="2012-01" db="EMBL/GenBank/DDBJ databases">
        <authorList>
            <person name="Biehl B.S."/>
            <person name="Ding Y."/>
            <person name="Dugan-Rocha S.P."/>
            <person name="Gibbs R.A."/>
            <person name="Glasner J.D."/>
            <person name="Kovar C."/>
            <person name="Muzny D.M."/>
            <person name="Neeno-Eckwall E.C."/>
            <person name="Perna N.T."/>
            <person name="Qin X."/>
            <person name="von Bodman S.B."/>
            <person name="Weinstock G.M."/>
        </authorList>
    </citation>
    <scope>NUCLEOTIDE SEQUENCE</scope>
    <source>
        <strain evidence="4">DC283</strain>
    </source>
</reference>
<reference evidence="4 5" key="1">
    <citation type="journal article" date="2012" name="Mol. Microbiol.">
        <title>The genetic and structural basis of two distinct terminal side branch residues in stewartan and amylovoran exopolysaccharides and their potential role in host adaptation.</title>
        <authorList>
            <person name="Wang X."/>
            <person name="Yang F."/>
            <person name="von Bodman S.B."/>
        </authorList>
    </citation>
    <scope>NUCLEOTIDE SEQUENCE [LARGE SCALE GENOMIC DNA]</scope>
    <source>
        <strain evidence="4 5">DC283</strain>
    </source>
</reference>
<dbReference type="EMBL" id="AHIE01000047">
    <property type="protein sequence ID" value="EHT97701.1"/>
    <property type="molecule type" value="Genomic_DNA"/>
</dbReference>
<evidence type="ECO:0000313" key="5">
    <source>
        <dbReference type="Proteomes" id="UP000005050"/>
    </source>
</evidence>
<evidence type="ECO:0000256" key="1">
    <source>
        <dbReference type="SAM" id="Coils"/>
    </source>
</evidence>
<dbReference type="PATRIC" id="fig|660596.6.peg.5330"/>
<name>H3RLI8_PANSE</name>
<proteinExistence type="predicted"/>
<dbReference type="NCBIfam" id="NF042913">
    <property type="entry name" value="CyRepA1"/>
    <property type="match status" value="1"/>
</dbReference>
<dbReference type="GO" id="GO:0005524">
    <property type="term" value="F:ATP binding"/>
    <property type="evidence" value="ECO:0007669"/>
    <property type="project" value="InterPro"/>
</dbReference>
<dbReference type="EMBL" id="CP017592">
    <property type="protein sequence ID" value="ARF52747.1"/>
    <property type="molecule type" value="Genomic_DNA"/>
</dbReference>
<accession>H3RLI8</accession>
<organism evidence="4 5">
    <name type="scientific">Pantoea stewartii subsp. stewartii DC283</name>
    <dbReference type="NCBI Taxonomy" id="660596"/>
    <lineage>
        <taxon>Bacteria</taxon>
        <taxon>Pseudomonadati</taxon>
        <taxon>Pseudomonadota</taxon>
        <taxon>Gammaproteobacteria</taxon>
        <taxon>Enterobacterales</taxon>
        <taxon>Erwiniaceae</taxon>
        <taxon>Pantoea</taxon>
    </lineage>
</organism>
<geneLocation type="plasmid" evidence="3 6">
    <name>ppDSJ01</name>
</geneLocation>
<dbReference type="Proteomes" id="UP000005050">
    <property type="component" value="Unassembled WGS sequence"/>
</dbReference>
<keyword evidence="3" id="KW-0614">Plasmid</keyword>
<feature type="domain" description="Replication origin-binding protein" evidence="2">
    <location>
        <begin position="490"/>
        <end position="818"/>
    </location>
</feature>
<keyword evidence="6" id="KW-1185">Reference proteome</keyword>
<dbReference type="GO" id="GO:0006260">
    <property type="term" value="P:DNA replication"/>
    <property type="evidence" value="ECO:0007669"/>
    <property type="project" value="InterPro"/>
</dbReference>
<dbReference type="InterPro" id="IPR049996">
    <property type="entry name" value="Slr7037-like"/>
</dbReference>
<dbReference type="SUPFAM" id="SSF52540">
    <property type="entry name" value="P-loop containing nucleoside triphosphate hydrolases"/>
    <property type="match status" value="1"/>
</dbReference>
<protein>
    <submittedName>
        <fullName evidence="4">Replication origin binding protein</fullName>
    </submittedName>
</protein>
<dbReference type="Gene3D" id="3.40.1360.10">
    <property type="match status" value="1"/>
</dbReference>
<dbReference type="Pfam" id="PF02399">
    <property type="entry name" value="Herpes_ori_bp"/>
    <property type="match status" value="1"/>
</dbReference>
<dbReference type="InterPro" id="IPR027417">
    <property type="entry name" value="P-loop_NTPase"/>
</dbReference>
<reference evidence="3 6" key="3">
    <citation type="submission" date="2016-10" db="EMBL/GenBank/DDBJ databases">
        <title>Complete Genome Assembly of Pantoea stewartii subsp. stewartii DC283, a Corn Pathogen.</title>
        <authorList>
            <person name="Duong D.A."/>
            <person name="Stevens A.M."/>
            <person name="Jensen R.V."/>
        </authorList>
    </citation>
    <scope>NUCLEOTIDE SEQUENCE [LARGE SCALE GENOMIC DNA]</scope>
    <source>
        <strain evidence="3 6">DC283</strain>
        <plasmid evidence="3 6">ppDSJ01</plasmid>
    </source>
</reference>
<evidence type="ECO:0000313" key="4">
    <source>
        <dbReference type="EMBL" id="EHT97701.1"/>
    </source>
</evidence>
<keyword evidence="1" id="KW-0175">Coiled coil</keyword>
<dbReference type="OrthoDB" id="6638547at2"/>